<protein>
    <submittedName>
        <fullName evidence="5">Glycosyltransferase family 4 protein</fullName>
    </submittedName>
</protein>
<evidence type="ECO:0000259" key="3">
    <source>
        <dbReference type="Pfam" id="PF00534"/>
    </source>
</evidence>
<dbReference type="PANTHER" id="PTHR46401">
    <property type="entry name" value="GLYCOSYLTRANSFERASE WBBK-RELATED"/>
    <property type="match status" value="1"/>
</dbReference>
<keyword evidence="6" id="KW-1185">Reference proteome</keyword>
<keyword evidence="1" id="KW-0328">Glycosyltransferase</keyword>
<dbReference type="InterPro" id="IPR001296">
    <property type="entry name" value="Glyco_trans_1"/>
</dbReference>
<dbReference type="CDD" id="cd03801">
    <property type="entry name" value="GT4_PimA-like"/>
    <property type="match status" value="1"/>
</dbReference>
<feature type="domain" description="Glycosyl transferase family 1" evidence="3">
    <location>
        <begin position="175"/>
        <end position="335"/>
    </location>
</feature>
<dbReference type="EMBL" id="CP119108">
    <property type="protein sequence ID" value="WEG09191.1"/>
    <property type="molecule type" value="Genomic_DNA"/>
</dbReference>
<evidence type="ECO:0000259" key="4">
    <source>
        <dbReference type="Pfam" id="PF13439"/>
    </source>
</evidence>
<dbReference type="RefSeq" id="WP_275278515.1">
    <property type="nucleotide sequence ID" value="NZ_CP119108.1"/>
</dbReference>
<accession>A0ABY8BYB2</accession>
<reference evidence="5 6" key="1">
    <citation type="submission" date="2023-03" db="EMBL/GenBank/DDBJ databases">
        <title>Genome sequence of Microbacterium sp. KACC 23027.</title>
        <authorList>
            <person name="Kim S."/>
            <person name="Heo J."/>
            <person name="Kwon S.-W."/>
        </authorList>
    </citation>
    <scope>NUCLEOTIDE SEQUENCE [LARGE SCALE GENOMIC DNA]</scope>
    <source>
        <strain evidence="5 6">KACC 23027</strain>
    </source>
</reference>
<gene>
    <name evidence="5" type="ORF">PU630_01105</name>
</gene>
<dbReference type="Pfam" id="PF00534">
    <property type="entry name" value="Glycos_transf_1"/>
    <property type="match status" value="1"/>
</dbReference>
<dbReference type="InterPro" id="IPR028098">
    <property type="entry name" value="Glyco_trans_4-like_N"/>
</dbReference>
<dbReference type="PANTHER" id="PTHR46401:SF2">
    <property type="entry name" value="GLYCOSYLTRANSFERASE WBBK-RELATED"/>
    <property type="match status" value="1"/>
</dbReference>
<dbReference type="Proteomes" id="UP001214553">
    <property type="component" value="Chromosome"/>
</dbReference>
<name>A0ABY8BYB2_9MICO</name>
<evidence type="ECO:0000256" key="2">
    <source>
        <dbReference type="ARBA" id="ARBA00022679"/>
    </source>
</evidence>
<keyword evidence="2" id="KW-0808">Transferase</keyword>
<dbReference type="Pfam" id="PF13439">
    <property type="entry name" value="Glyco_transf_4"/>
    <property type="match status" value="1"/>
</dbReference>
<evidence type="ECO:0000313" key="5">
    <source>
        <dbReference type="EMBL" id="WEG09191.1"/>
    </source>
</evidence>
<organism evidence="5 6">
    <name type="scientific">Microbacterium horticulturae</name>
    <dbReference type="NCBI Taxonomy" id="3028316"/>
    <lineage>
        <taxon>Bacteria</taxon>
        <taxon>Bacillati</taxon>
        <taxon>Actinomycetota</taxon>
        <taxon>Actinomycetes</taxon>
        <taxon>Micrococcales</taxon>
        <taxon>Microbacteriaceae</taxon>
        <taxon>Microbacterium</taxon>
    </lineage>
</organism>
<evidence type="ECO:0000313" key="6">
    <source>
        <dbReference type="Proteomes" id="UP001214553"/>
    </source>
</evidence>
<evidence type="ECO:0000256" key="1">
    <source>
        <dbReference type="ARBA" id="ARBA00022676"/>
    </source>
</evidence>
<feature type="domain" description="Glycosyltransferase subfamily 4-like N-terminal" evidence="4">
    <location>
        <begin position="95"/>
        <end position="171"/>
    </location>
</feature>
<dbReference type="SUPFAM" id="SSF53756">
    <property type="entry name" value="UDP-Glycosyltransferase/glycogen phosphorylase"/>
    <property type="match status" value="1"/>
</dbReference>
<proteinExistence type="predicted"/>
<sequence length="367" mass="39825">MAVAQSLIDAGAGVGIESSAILSHNRDVSVERAEAVYVDYTTNCPREWFSRCELARDVVAGRIGLLRPNYGRLYDPATTAAFDLSADMVLLYEGHYASATLPRWSQVRRRCKVVLYVHNPLSRSYSRRELRRLLSHADAVIFCADHLREDVEERLGSQSVTRLLTIHNGVGAEFSPASREPEEEFRIVFAGRPTAAKGVHLVLEAVKLAERRIDRPMHVQVIGSDSYGHRVGEVTSFEQDLHSVAGRLKTRVEFLPFMPKTDLAAHLRRADVACLPSQWAEGLPLSALEAMASGAAVITSDSPGMLEAVGDAGLIAPAGDPAVIAEHLVALASTPDGLEAAKHSALRRAEQFSWSKAAAAMAQLAVG</sequence>
<dbReference type="Gene3D" id="3.40.50.2000">
    <property type="entry name" value="Glycogen Phosphorylase B"/>
    <property type="match status" value="2"/>
</dbReference>